<comment type="subunit">
    <text evidence="4">Homooctamer; tetramer of dimers.</text>
</comment>
<feature type="binding site" evidence="4">
    <location>
        <position position="14"/>
    </location>
    <ligand>
        <name>3-amino-2-oxopropyl phosphate</name>
        <dbReference type="ChEBI" id="CHEBI:57279"/>
    </ligand>
</feature>
<name>C6HXK9_9BACT</name>
<comment type="catalytic activity">
    <reaction evidence="4">
        <text>3-amino-2-oxopropyl phosphate + 1-deoxy-D-xylulose 5-phosphate = pyridoxine 5'-phosphate + phosphate + 2 H2O + H(+)</text>
        <dbReference type="Rhea" id="RHEA:15265"/>
        <dbReference type="ChEBI" id="CHEBI:15377"/>
        <dbReference type="ChEBI" id="CHEBI:15378"/>
        <dbReference type="ChEBI" id="CHEBI:43474"/>
        <dbReference type="ChEBI" id="CHEBI:57279"/>
        <dbReference type="ChEBI" id="CHEBI:57792"/>
        <dbReference type="ChEBI" id="CHEBI:58589"/>
        <dbReference type="EC" id="2.6.99.2"/>
    </reaction>
</comment>
<evidence type="ECO:0000256" key="1">
    <source>
        <dbReference type="ARBA" id="ARBA00022490"/>
    </source>
</evidence>
<feature type="active site" description="Proton acceptor" evidence="4">
    <location>
        <position position="77"/>
    </location>
</feature>
<keyword evidence="2 4" id="KW-0808">Transferase</keyword>
<dbReference type="SUPFAM" id="SSF63892">
    <property type="entry name" value="Pyridoxine 5'-phosphate synthase"/>
    <property type="match status" value="1"/>
</dbReference>
<dbReference type="HAMAP" id="MF_00279">
    <property type="entry name" value="PdxJ"/>
    <property type="match status" value="1"/>
</dbReference>
<feature type="binding site" evidence="4">
    <location>
        <begin position="16"/>
        <end position="17"/>
    </location>
    <ligand>
        <name>1-deoxy-D-xylulose 5-phosphate</name>
        <dbReference type="ChEBI" id="CHEBI:57792"/>
    </ligand>
</feature>
<organism evidence="6 7">
    <name type="scientific">Leptospirillum ferrodiazotrophum</name>
    <dbReference type="NCBI Taxonomy" id="412449"/>
    <lineage>
        <taxon>Bacteria</taxon>
        <taxon>Pseudomonadati</taxon>
        <taxon>Nitrospirota</taxon>
        <taxon>Nitrospiria</taxon>
        <taxon>Nitrospirales</taxon>
        <taxon>Nitrospiraceae</taxon>
        <taxon>Leptospirillum</taxon>
    </lineage>
</organism>
<evidence type="ECO:0000313" key="6">
    <source>
        <dbReference type="EMBL" id="EES52838.1"/>
    </source>
</evidence>
<feature type="binding site" evidence="4">
    <location>
        <position position="52"/>
    </location>
    <ligand>
        <name>1-deoxy-D-xylulose 5-phosphate</name>
        <dbReference type="ChEBI" id="CHEBI:57792"/>
    </ligand>
</feature>
<feature type="binding site" evidence="4">
    <location>
        <begin position="221"/>
        <end position="222"/>
    </location>
    <ligand>
        <name>3-amino-2-oxopropyl phosphate</name>
        <dbReference type="ChEBI" id="CHEBI:57279"/>
    </ligand>
</feature>
<gene>
    <name evidence="4" type="primary">pdxJ</name>
    <name evidence="6" type="ORF">UBAL3_92050207</name>
</gene>
<feature type="active site" description="Proton acceptor" evidence="4">
    <location>
        <position position="50"/>
    </location>
</feature>
<dbReference type="CDD" id="cd00003">
    <property type="entry name" value="PNPsynthase"/>
    <property type="match status" value="1"/>
</dbReference>
<proteinExistence type="inferred from homology"/>
<dbReference type="EMBL" id="GG693873">
    <property type="protein sequence ID" value="EES52838.1"/>
    <property type="molecule type" value="Genomic_DNA"/>
</dbReference>
<protein>
    <recommendedName>
        <fullName evidence="4 5">Pyridoxine 5'-phosphate synthase</fullName>
        <shortName evidence="4">PNP synthase</shortName>
        <ecNumber evidence="4 5">2.6.99.2</ecNumber>
    </recommendedName>
</protein>
<evidence type="ECO:0000313" key="7">
    <source>
        <dbReference type="Proteomes" id="UP000009374"/>
    </source>
</evidence>
<feature type="binding site" evidence="4">
    <location>
        <position position="25"/>
    </location>
    <ligand>
        <name>3-amino-2-oxopropyl phosphate</name>
        <dbReference type="ChEBI" id="CHEBI:57279"/>
    </ligand>
</feature>
<dbReference type="InterPro" id="IPR036130">
    <property type="entry name" value="Pyridoxine-5'_phos_synth"/>
</dbReference>
<feature type="binding site" evidence="4">
    <location>
        <position position="107"/>
    </location>
    <ligand>
        <name>1-deoxy-D-xylulose 5-phosphate</name>
        <dbReference type="ChEBI" id="CHEBI:57792"/>
    </ligand>
</feature>
<dbReference type="GO" id="GO:0005829">
    <property type="term" value="C:cytosol"/>
    <property type="evidence" value="ECO:0007669"/>
    <property type="project" value="TreeGrafter"/>
</dbReference>
<dbReference type="InterPro" id="IPR004569">
    <property type="entry name" value="PyrdxlP_synth_PdxJ"/>
</dbReference>
<feature type="active site" description="Proton donor" evidence="4">
    <location>
        <position position="199"/>
    </location>
</feature>
<keyword evidence="1 4" id="KW-0963">Cytoplasm</keyword>
<comment type="function">
    <text evidence="4">Catalyzes the complicated ring closure reaction between the two acyclic compounds 1-deoxy-D-xylulose-5-phosphate (DXP) and 3-amino-2-oxopropyl phosphate (1-amino-acetone-3-phosphate or AAP) to form pyridoxine 5'-phosphate (PNP) and inorganic phosphate.</text>
</comment>
<sequence>MLGKPALPIRLGVNIDHVATLRQARGEFDPDPLFAAHLARLAGADQIVLHVREDRRHANESDLRRLRETSSLPLNLEMALSPEMELMAISHRPERVTLVPEKRQERTTEGGLVLDESFLGRLRPFVARCRDAGIRVSLFMDPDPEMVARAEGTGVDQVEIHTGPYARAFGGAGEGGALQDLVRTAEVLHRMGLLVAAGHGLTVHNLPAVLALPHLSEVNIGHSIVARAVLLGMPEAVGEVRRLLLPSWQGERP</sequence>
<evidence type="ECO:0000256" key="4">
    <source>
        <dbReference type="HAMAP-Rule" id="MF_00279"/>
    </source>
</evidence>
<evidence type="ECO:0000256" key="5">
    <source>
        <dbReference type="NCBIfam" id="TIGR00559"/>
    </source>
</evidence>
<comment type="subcellular location">
    <subcellularLocation>
        <location evidence="4">Cytoplasm</location>
    </subcellularLocation>
</comment>
<dbReference type="Pfam" id="PF03740">
    <property type="entry name" value="PdxJ"/>
    <property type="match status" value="1"/>
</dbReference>
<dbReference type="UniPathway" id="UPA00244">
    <property type="reaction ID" value="UER00313"/>
</dbReference>
<dbReference type="PANTHER" id="PTHR30456">
    <property type="entry name" value="PYRIDOXINE 5'-PHOSPHATE SYNTHASE"/>
    <property type="match status" value="1"/>
</dbReference>
<reference evidence="6 7" key="1">
    <citation type="journal article" date="2009" name="Appl. Environ. Microbiol.">
        <title>Community genomic and proteomic analyses of chemoautotrophic iron-oxidizing "Leptospirillum rubarum" (Group II) and "Leptospirillum ferrodiazotrophum" (Group III) bacteria in acid mine drainage biofilms.</title>
        <authorList>
            <person name="Goltsman D.S."/>
            <person name="Denef V.J."/>
            <person name="Singer S.W."/>
            <person name="VerBerkmoes N.C."/>
            <person name="Lefsrud M."/>
            <person name="Mueller R.S."/>
            <person name="Dick G.J."/>
            <person name="Sun C.L."/>
            <person name="Wheeler K.E."/>
            <person name="Zemla A."/>
            <person name="Baker B.J."/>
            <person name="Hauser L."/>
            <person name="Land M."/>
            <person name="Shah M.B."/>
            <person name="Thelen M.P."/>
            <person name="Hettich R.L."/>
            <person name="Banfield J.F."/>
        </authorList>
    </citation>
    <scope>NUCLEOTIDE SEQUENCE [LARGE SCALE GENOMIC DNA]</scope>
</reference>
<keyword evidence="3 4" id="KW-0664">Pyridoxine biosynthesis</keyword>
<dbReference type="Gene3D" id="3.20.20.70">
    <property type="entry name" value="Aldolase class I"/>
    <property type="match status" value="1"/>
</dbReference>
<dbReference type="PANTHER" id="PTHR30456:SF0">
    <property type="entry name" value="PYRIDOXINE 5'-PHOSPHATE SYNTHASE"/>
    <property type="match status" value="1"/>
</dbReference>
<feature type="binding site" evidence="4">
    <location>
        <position position="57"/>
    </location>
    <ligand>
        <name>1-deoxy-D-xylulose 5-phosphate</name>
        <dbReference type="ChEBI" id="CHEBI:57792"/>
    </ligand>
</feature>
<accession>C6HXK9</accession>
<dbReference type="Proteomes" id="UP000009374">
    <property type="component" value="Unassembled WGS sequence"/>
</dbReference>
<dbReference type="NCBIfam" id="TIGR00559">
    <property type="entry name" value="pdxJ"/>
    <property type="match status" value="1"/>
</dbReference>
<dbReference type="InterPro" id="IPR013785">
    <property type="entry name" value="Aldolase_TIM"/>
</dbReference>
<dbReference type="NCBIfam" id="NF003627">
    <property type="entry name" value="PRK05265.1-5"/>
    <property type="match status" value="1"/>
</dbReference>
<dbReference type="AlphaFoldDB" id="C6HXK9"/>
<evidence type="ECO:0000256" key="2">
    <source>
        <dbReference type="ARBA" id="ARBA00022679"/>
    </source>
</evidence>
<feature type="site" description="Transition state stabilizer" evidence="4">
    <location>
        <position position="159"/>
    </location>
</feature>
<dbReference type="EC" id="2.6.99.2" evidence="4 5"/>
<comment type="similarity">
    <text evidence="4">Belongs to the PNP synthase family.</text>
</comment>
<dbReference type="GO" id="GO:0033856">
    <property type="term" value="F:pyridoxine 5'-phosphate synthase activity"/>
    <property type="evidence" value="ECO:0007669"/>
    <property type="project" value="UniProtKB-UniRule"/>
</dbReference>
<keyword evidence="7" id="KW-1185">Reference proteome</keyword>
<feature type="binding site" evidence="4">
    <location>
        <position position="200"/>
    </location>
    <ligand>
        <name>3-amino-2-oxopropyl phosphate</name>
        <dbReference type="ChEBI" id="CHEBI:57279"/>
    </ligand>
</feature>
<comment type="pathway">
    <text evidence="4">Cofactor biosynthesis; pyridoxine 5'-phosphate biosynthesis; pyridoxine 5'-phosphate from D-erythrose 4-phosphate: step 5/5.</text>
</comment>
<dbReference type="NCBIfam" id="NF003625">
    <property type="entry name" value="PRK05265.1-3"/>
    <property type="match status" value="1"/>
</dbReference>
<dbReference type="GO" id="GO:0008615">
    <property type="term" value="P:pyridoxine biosynthetic process"/>
    <property type="evidence" value="ECO:0007669"/>
    <property type="project" value="UniProtKB-UniRule"/>
</dbReference>
<evidence type="ECO:0000256" key="3">
    <source>
        <dbReference type="ARBA" id="ARBA00023096"/>
    </source>
</evidence>